<feature type="domain" description="SUF system FeS cluster assembly SufBD N-terminal" evidence="3">
    <location>
        <begin position="76"/>
        <end position="156"/>
    </location>
</feature>
<evidence type="ECO:0000256" key="1">
    <source>
        <dbReference type="ARBA" id="ARBA00043967"/>
    </source>
</evidence>
<protein>
    <submittedName>
        <fullName evidence="4">FeS assembly protein SufD</fullName>
    </submittedName>
</protein>
<comment type="similarity">
    <text evidence="1">Belongs to the iron-sulfur cluster assembly SufBD family.</text>
</comment>
<dbReference type="PANTHER" id="PTHR43575:SF1">
    <property type="entry name" value="PROTEIN ABCI7, CHLOROPLASTIC"/>
    <property type="match status" value="1"/>
</dbReference>
<gene>
    <name evidence="4" type="primary">sufD</name>
    <name evidence="4" type="ORF">FNIIJ_275</name>
</gene>
<dbReference type="Proteomes" id="UP000027148">
    <property type="component" value="Chromosome"/>
</dbReference>
<dbReference type="NCBIfam" id="TIGR01981">
    <property type="entry name" value="sufD"/>
    <property type="match status" value="1"/>
</dbReference>
<dbReference type="KEGG" id="elv:FNIIJ_275"/>
<dbReference type="PANTHER" id="PTHR43575">
    <property type="entry name" value="PROTEIN ABCI7, CHLOROPLASTIC"/>
    <property type="match status" value="1"/>
</dbReference>
<dbReference type="InterPro" id="IPR037284">
    <property type="entry name" value="SUF_FeS_clus_asmbl_SufBD_sf"/>
</dbReference>
<dbReference type="InterPro" id="IPR055346">
    <property type="entry name" value="Fe-S_cluster_assembly_SufBD"/>
</dbReference>
<evidence type="ECO:0000313" key="4">
    <source>
        <dbReference type="EMBL" id="AID37525.1"/>
    </source>
</evidence>
<dbReference type="EMBL" id="CP006873">
    <property type="protein sequence ID" value="AID37525.1"/>
    <property type="molecule type" value="Genomic_DNA"/>
</dbReference>
<evidence type="ECO:0000313" key="5">
    <source>
        <dbReference type="Proteomes" id="UP000027148"/>
    </source>
</evidence>
<dbReference type="InterPro" id="IPR011542">
    <property type="entry name" value="SUF_FeS_clus_asmbl_SufD"/>
</dbReference>
<proteinExistence type="inferred from homology"/>
<organism evidence="4 5">
    <name type="scientific">Candidatus Walczuchella monophlebidarum</name>
    <dbReference type="NCBI Taxonomy" id="1415657"/>
    <lineage>
        <taxon>Bacteria</taxon>
        <taxon>Pseudomonadati</taxon>
        <taxon>Bacteroidota</taxon>
        <taxon>Flavobacteriia</taxon>
        <taxon>Flavobacteriales</taxon>
        <taxon>Candidatus Walczuchella</taxon>
    </lineage>
</organism>
<dbReference type="Pfam" id="PF19295">
    <property type="entry name" value="SufBD_N"/>
    <property type="match status" value="1"/>
</dbReference>
<dbReference type="InterPro" id="IPR045595">
    <property type="entry name" value="SufBD_N"/>
</dbReference>
<dbReference type="Pfam" id="PF01458">
    <property type="entry name" value="SUFBD_core"/>
    <property type="match status" value="1"/>
</dbReference>
<name>A0A068DP51_9FLAO</name>
<dbReference type="AlphaFoldDB" id="A0A068DP51"/>
<dbReference type="STRING" id="1415657.FNIIJ_275"/>
<dbReference type="SUPFAM" id="SSF101960">
    <property type="entry name" value="Stabilizer of iron transporter SufD"/>
    <property type="match status" value="1"/>
</dbReference>
<evidence type="ECO:0000259" key="3">
    <source>
        <dbReference type="Pfam" id="PF19295"/>
    </source>
</evidence>
<dbReference type="GO" id="GO:0016226">
    <property type="term" value="P:iron-sulfur cluster assembly"/>
    <property type="evidence" value="ECO:0007669"/>
    <property type="project" value="InterPro"/>
</dbReference>
<dbReference type="HOGENOM" id="CLU_026231_5_2_10"/>
<dbReference type="InterPro" id="IPR000825">
    <property type="entry name" value="SUF_FeS_clus_asmbl_SufBD_core"/>
</dbReference>
<feature type="domain" description="SUF system FeS cluster assembly SufBD core" evidence="2">
    <location>
        <begin position="168"/>
        <end position="394"/>
    </location>
</feature>
<keyword evidence="5" id="KW-1185">Reference proteome</keyword>
<accession>A0A068DP51</accession>
<evidence type="ECO:0000259" key="2">
    <source>
        <dbReference type="Pfam" id="PF01458"/>
    </source>
</evidence>
<sequence length="427" mass="49439">MIDIKKKIISSYFKKKRPWHEYFQTLRFSAIKTFKKKVLTTIDEWNIPLLNRDYMFSHKTSIEWKDIQPHLLYPTDSSRLVFVNGVYSARFSQPQDKNISVFSHGLSPEKYVYIIAFYAKLSSSQDGFNAMNTALAQDVAYIHIPDGLRVEHPIQIVYFSSGVDSHYTLLFPRNLVILGKGSYAEIIEKHYTLGSYIPLSNSVTEIYTDAHSHLEYFKIQNDISKSSLIDQTFIYQKFKSKCSISTFSFGGKLVRNNLHIYQRDSKGCSKLNGISILHGEILVDHHTVIEHAYPNGKSHEIYKGIFDDKAKGVFNGKIIVRKEAKKTDAFQRNNNILLSRKTSVKTKPHLEIFADDVRCTHGCTIGQFNEQALFYFRSRGISEKEARAQLMFAFVQEVLEHIPIPKLKKHLYEIISKKMNVYLNFYL</sequence>
<reference evidence="4 5" key="1">
    <citation type="journal article" date="2014" name="Genome Biol. Evol.">
        <title>Genome sequence of "Candidatus Walczuchella monophlebidarum" the flavobacterial endosymbiont of Llaveia axin axin (Hemiptera: Coccoidea: Monophlebidae).</title>
        <authorList>
            <person name="Rosas-Perez T."/>
            <person name="Rosenblueth M."/>
            <person name="Rincon-Rosales R."/>
            <person name="Mora J."/>
            <person name="Martinez-Romero E."/>
        </authorList>
    </citation>
    <scope>NUCLEOTIDE SEQUENCE [LARGE SCALE GENOMIC DNA]</scope>
    <source>
        <strain evidence="4">FNIIJ</strain>
    </source>
</reference>